<dbReference type="Proteomes" id="UP000007802">
    <property type="component" value="Unassembled WGS sequence"/>
</dbReference>
<name>F2TNF3_AJEDA</name>
<reference evidence="2" key="1">
    <citation type="submission" date="2010-03" db="EMBL/GenBank/DDBJ databases">
        <title>Annotation of Blastomyces dermatitidis strain ATCC 18188.</title>
        <authorList>
            <consortium name="The Broad Institute Genome Sequencing Platform"/>
            <consortium name="Broad Institute Genome Sequencing Center for Infectious Disease."/>
            <person name="Cuomo C."/>
            <person name="Klein B."/>
            <person name="Sullivan T."/>
            <person name="Heitman J."/>
            <person name="Young S."/>
            <person name="Zeng Q."/>
            <person name="Gargeya S."/>
            <person name="Alvarado L."/>
            <person name="Berlin A.M."/>
            <person name="Chapman S.B."/>
            <person name="Chen Z."/>
            <person name="Freedman E."/>
            <person name="Gellesch M."/>
            <person name="Goldberg J."/>
            <person name="Griggs A."/>
            <person name="Gujja S."/>
            <person name="Heilman E."/>
            <person name="Heiman D."/>
            <person name="Howarth C."/>
            <person name="Mehta T."/>
            <person name="Neiman D."/>
            <person name="Pearson M."/>
            <person name="Roberts A."/>
            <person name="Saif S."/>
            <person name="Shea T."/>
            <person name="Shenoy N."/>
            <person name="Sisk P."/>
            <person name="Stolte C."/>
            <person name="Sykes S."/>
            <person name="White J."/>
            <person name="Yandava C."/>
            <person name="Haas B."/>
            <person name="Nusbaum C."/>
            <person name="Birren B."/>
        </authorList>
    </citation>
    <scope>NUCLEOTIDE SEQUENCE [LARGE SCALE GENOMIC DNA]</scope>
    <source>
        <strain evidence="2">ATCC 18188</strain>
    </source>
</reference>
<feature type="compositionally biased region" description="Gly residues" evidence="1">
    <location>
        <begin position="98"/>
        <end position="117"/>
    </location>
</feature>
<sequence length="135" mass="14493">MENPATRHPRRPRHLPAAGNIHPLRIRLRALQHLQNRPALLQSLPRPLDGRHNPSRPLHSQADHANPCRLRRRRREGMRGGSRPGLDDGVLAEMGRGQVRGGDGGGTAARGAGGGSVEYGPERPAACVGVDGGNE</sequence>
<feature type="region of interest" description="Disordered" evidence="1">
    <location>
        <begin position="37"/>
        <end position="135"/>
    </location>
</feature>
<dbReference type="HOGENOM" id="CLU_116815_0_0_1"/>
<organism evidence="2">
    <name type="scientific">Ajellomyces dermatitidis (strain ATCC 18188 / CBS 674.68)</name>
    <name type="common">Blastomyces dermatitidis</name>
    <dbReference type="NCBI Taxonomy" id="653446"/>
    <lineage>
        <taxon>Eukaryota</taxon>
        <taxon>Fungi</taxon>
        <taxon>Dikarya</taxon>
        <taxon>Ascomycota</taxon>
        <taxon>Pezizomycotina</taxon>
        <taxon>Eurotiomycetes</taxon>
        <taxon>Eurotiomycetidae</taxon>
        <taxon>Onygenales</taxon>
        <taxon>Ajellomycetaceae</taxon>
        <taxon>Blastomyces</taxon>
    </lineage>
</organism>
<accession>F2TNF3</accession>
<proteinExistence type="predicted"/>
<gene>
    <name evidence="2" type="ORF">BDDG_07711</name>
</gene>
<evidence type="ECO:0000313" key="2">
    <source>
        <dbReference type="EMBL" id="EGE84766.2"/>
    </source>
</evidence>
<evidence type="ECO:0000256" key="1">
    <source>
        <dbReference type="SAM" id="MobiDB-lite"/>
    </source>
</evidence>
<dbReference type="EMBL" id="GG749476">
    <property type="protein sequence ID" value="EGE84766.2"/>
    <property type="molecule type" value="Genomic_DNA"/>
</dbReference>
<protein>
    <submittedName>
        <fullName evidence="2">Uncharacterized protein</fullName>
    </submittedName>
</protein>
<dbReference type="AlphaFoldDB" id="F2TNF3"/>